<comment type="caution">
    <text evidence="7">The sequence shown here is derived from an EMBL/GenBank/DDBJ whole genome shotgun (WGS) entry which is preliminary data.</text>
</comment>
<dbReference type="EMBL" id="JAMDLY010000011">
    <property type="protein sequence ID" value="MCY9530364.1"/>
    <property type="molecule type" value="Genomic_DNA"/>
</dbReference>
<comment type="cofactor">
    <cofactor evidence="1">
        <name>FAD</name>
        <dbReference type="ChEBI" id="CHEBI:57692"/>
    </cofactor>
</comment>
<dbReference type="PRINTS" id="PR00368">
    <property type="entry name" value="FADPNR"/>
</dbReference>
<keyword evidence="3" id="KW-0285">Flavoprotein</keyword>
<gene>
    <name evidence="7" type="ORF">M5X04_13655</name>
</gene>
<comment type="similarity">
    <text evidence="2">Belongs to the NADH dehydrogenase family.</text>
</comment>
<dbReference type="InterPro" id="IPR036188">
    <property type="entry name" value="FAD/NAD-bd_sf"/>
</dbReference>
<evidence type="ECO:0000313" key="7">
    <source>
        <dbReference type="EMBL" id="MCY9530364.1"/>
    </source>
</evidence>
<keyword evidence="4" id="KW-0274">FAD</keyword>
<evidence type="ECO:0000256" key="2">
    <source>
        <dbReference type="ARBA" id="ARBA00005272"/>
    </source>
</evidence>
<proteinExistence type="inferred from homology"/>
<sequence length="393" mass="42766">MREQTCIIIGGGYAGLNAAHAMSSSMKGMKDSSLHIFLIDQQAHHLRKVLLFKPTATDSTITVPWSDVLPSRVTFIQGSVTSIQGANKHVLYEGRDGQLHRISYDFLIVALGSTIRKPVEEQGGIALTHEHAALQIQQQWRSNIQKAAGIQDQLERKRLMSVAVVGAGISGIETAAELAYAMRMEAIELGLAANDVRVSLINAQERLFTEGPLKVAAKLEAALNELGVAVIHHSRASHARDGMLHLDGCDPLPVGLCIWTLGLQPNPVLRSLGLPVTEEGKVIVDASYRVHGLPGVYSIGDCAHIVDPKNGSPDRMTCKEAIPQANRLAKIIAADIAHRPAPLHQSYMELFCIGLGPESGLVWCRQWGIDFVLTGKLGWKIRKFTWDSASLIK</sequence>
<dbReference type="InterPro" id="IPR051169">
    <property type="entry name" value="NADH-Q_oxidoreductase"/>
</dbReference>
<accession>A0ABT4E9E4</accession>
<protein>
    <submittedName>
        <fullName evidence="7">FAD-dependent oxidoreductase</fullName>
    </submittedName>
</protein>
<reference evidence="7 8" key="1">
    <citation type="submission" date="2022-05" db="EMBL/GenBank/DDBJ databases">
        <title>Genome Sequencing of Bee-Associated Microbes.</title>
        <authorList>
            <person name="Dunlap C."/>
        </authorList>
    </citation>
    <scope>NUCLEOTIDE SEQUENCE [LARGE SCALE GENOMIC DNA]</scope>
    <source>
        <strain evidence="7 8">NRRL NRS-750</strain>
    </source>
</reference>
<keyword evidence="5" id="KW-0560">Oxidoreductase</keyword>
<dbReference type="InterPro" id="IPR023753">
    <property type="entry name" value="FAD/NAD-binding_dom"/>
</dbReference>
<evidence type="ECO:0000313" key="8">
    <source>
        <dbReference type="Proteomes" id="UP001527090"/>
    </source>
</evidence>
<feature type="domain" description="FAD/NAD(P)-binding" evidence="6">
    <location>
        <begin position="6"/>
        <end position="318"/>
    </location>
</feature>
<evidence type="ECO:0000256" key="5">
    <source>
        <dbReference type="ARBA" id="ARBA00023002"/>
    </source>
</evidence>
<dbReference type="Pfam" id="PF07992">
    <property type="entry name" value="Pyr_redox_2"/>
    <property type="match status" value="1"/>
</dbReference>
<dbReference type="RefSeq" id="WP_021256013.1">
    <property type="nucleotide sequence ID" value="NZ_JAMDLY010000011.1"/>
</dbReference>
<keyword evidence="8" id="KW-1185">Reference proteome</keyword>
<organism evidence="7 8">
    <name type="scientific">Paenibacillus alvei</name>
    <name type="common">Bacillus alvei</name>
    <dbReference type="NCBI Taxonomy" id="44250"/>
    <lineage>
        <taxon>Bacteria</taxon>
        <taxon>Bacillati</taxon>
        <taxon>Bacillota</taxon>
        <taxon>Bacilli</taxon>
        <taxon>Bacillales</taxon>
        <taxon>Paenibacillaceae</taxon>
        <taxon>Paenibacillus</taxon>
    </lineage>
</organism>
<evidence type="ECO:0000256" key="1">
    <source>
        <dbReference type="ARBA" id="ARBA00001974"/>
    </source>
</evidence>
<dbReference type="SUPFAM" id="SSF51905">
    <property type="entry name" value="FAD/NAD(P)-binding domain"/>
    <property type="match status" value="2"/>
</dbReference>
<name>A0ABT4E9E4_PAEAL</name>
<dbReference type="Gene3D" id="3.50.50.100">
    <property type="match status" value="1"/>
</dbReference>
<dbReference type="Proteomes" id="UP001527090">
    <property type="component" value="Unassembled WGS sequence"/>
</dbReference>
<evidence type="ECO:0000256" key="4">
    <source>
        <dbReference type="ARBA" id="ARBA00022827"/>
    </source>
</evidence>
<evidence type="ECO:0000259" key="6">
    <source>
        <dbReference type="Pfam" id="PF07992"/>
    </source>
</evidence>
<dbReference type="PANTHER" id="PTHR42913">
    <property type="entry name" value="APOPTOSIS-INDUCING FACTOR 1"/>
    <property type="match status" value="1"/>
</dbReference>
<evidence type="ECO:0000256" key="3">
    <source>
        <dbReference type="ARBA" id="ARBA00022630"/>
    </source>
</evidence>
<dbReference type="PANTHER" id="PTHR42913:SF3">
    <property type="entry name" value="64 KDA MITOCHONDRIAL NADH DEHYDROGENASE (EUROFUNG)"/>
    <property type="match status" value="1"/>
</dbReference>